<dbReference type="Proteomes" id="UP001212997">
    <property type="component" value="Unassembled WGS sequence"/>
</dbReference>
<evidence type="ECO:0000259" key="1">
    <source>
        <dbReference type="Pfam" id="PF08445"/>
    </source>
</evidence>
<dbReference type="SUPFAM" id="SSF55729">
    <property type="entry name" value="Acyl-CoA N-acyltransferases (Nat)"/>
    <property type="match status" value="1"/>
</dbReference>
<proteinExistence type="predicted"/>
<gene>
    <name evidence="2" type="ORF">NLI96_g10664</name>
</gene>
<reference evidence="2" key="1">
    <citation type="submission" date="2022-07" db="EMBL/GenBank/DDBJ databases">
        <title>Genome Sequence of Physisporinus lineatus.</title>
        <authorList>
            <person name="Buettner E."/>
        </authorList>
    </citation>
    <scope>NUCLEOTIDE SEQUENCE</scope>
    <source>
        <strain evidence="2">VT162</strain>
    </source>
</reference>
<dbReference type="Pfam" id="PF08445">
    <property type="entry name" value="FR47"/>
    <property type="match status" value="1"/>
</dbReference>
<dbReference type="InterPro" id="IPR013653">
    <property type="entry name" value="GCN5-like_dom"/>
</dbReference>
<dbReference type="InterPro" id="IPR016181">
    <property type="entry name" value="Acyl_CoA_acyltransferase"/>
</dbReference>
<dbReference type="GO" id="GO:0016747">
    <property type="term" value="F:acyltransferase activity, transferring groups other than amino-acyl groups"/>
    <property type="evidence" value="ECO:0007669"/>
    <property type="project" value="InterPro"/>
</dbReference>
<keyword evidence="3" id="KW-1185">Reference proteome</keyword>
<dbReference type="EMBL" id="JANAWD010000626">
    <property type="protein sequence ID" value="KAJ3477147.1"/>
    <property type="molecule type" value="Genomic_DNA"/>
</dbReference>
<sequence>MPSLDSTPVVSVYTSSRDVPQHVKCAMHSSPCRANVILAHLDAIPKSATNQLWMVCETRGLGEPSSRIEFVLGCFDGSMKAYPIVIFANIDHVPTSEYVRCRLEDMAKKLMSHVPPSRVFSIFAPDRVAECFAMEWTKCSGIPREPDSPYYHANLKYCDKRSFNDQGPHTLEGYTCNARRATPVDEEKVGMLCHRFAELSFPFVLTSEEARNEAAMLIKKGQVWVYEVVPGGGFGEREIASIVAATRTSCSVTAITKVVTNDKWLKKGCARALTGAVTKELLEINKSVVLYVAHDNPAASSVYRRVGFVGPDPLAPSAEESWKEIGFDRRQVTLGHW</sequence>
<evidence type="ECO:0000313" key="3">
    <source>
        <dbReference type="Proteomes" id="UP001212997"/>
    </source>
</evidence>
<evidence type="ECO:0000313" key="2">
    <source>
        <dbReference type="EMBL" id="KAJ3477147.1"/>
    </source>
</evidence>
<feature type="domain" description="GCN5-related N-acetyltransferase Rv2170-like" evidence="1">
    <location>
        <begin position="244"/>
        <end position="308"/>
    </location>
</feature>
<organism evidence="2 3">
    <name type="scientific">Meripilus lineatus</name>
    <dbReference type="NCBI Taxonomy" id="2056292"/>
    <lineage>
        <taxon>Eukaryota</taxon>
        <taxon>Fungi</taxon>
        <taxon>Dikarya</taxon>
        <taxon>Basidiomycota</taxon>
        <taxon>Agaricomycotina</taxon>
        <taxon>Agaricomycetes</taxon>
        <taxon>Polyporales</taxon>
        <taxon>Meripilaceae</taxon>
        <taxon>Meripilus</taxon>
    </lineage>
</organism>
<comment type="caution">
    <text evidence="2">The sequence shown here is derived from an EMBL/GenBank/DDBJ whole genome shotgun (WGS) entry which is preliminary data.</text>
</comment>
<protein>
    <recommendedName>
        <fullName evidence="1">GCN5-related N-acetyltransferase Rv2170-like domain-containing protein</fullName>
    </recommendedName>
</protein>
<dbReference type="AlphaFoldDB" id="A0AAD5UT70"/>
<name>A0AAD5UT70_9APHY</name>
<dbReference type="Gene3D" id="3.40.630.30">
    <property type="match status" value="1"/>
</dbReference>
<accession>A0AAD5UT70</accession>